<feature type="compositionally biased region" description="Basic and acidic residues" evidence="1">
    <location>
        <begin position="179"/>
        <end position="192"/>
    </location>
</feature>
<evidence type="ECO:0000313" key="2">
    <source>
        <dbReference type="EMBL" id="CUG92160.1"/>
    </source>
</evidence>
<evidence type="ECO:0000313" key="3">
    <source>
        <dbReference type="Proteomes" id="UP000051952"/>
    </source>
</evidence>
<dbReference type="VEuPathDB" id="TriTrypDB:BSAL_35820c"/>
<keyword evidence="3" id="KW-1185">Reference proteome</keyword>
<gene>
    <name evidence="2" type="ORF">BSAL_35820c</name>
</gene>
<feature type="compositionally biased region" description="Polar residues" evidence="1">
    <location>
        <begin position="348"/>
        <end position="357"/>
    </location>
</feature>
<proteinExistence type="predicted"/>
<reference evidence="3" key="1">
    <citation type="submission" date="2015-09" db="EMBL/GenBank/DDBJ databases">
        <authorList>
            <consortium name="Pathogen Informatics"/>
        </authorList>
    </citation>
    <scope>NUCLEOTIDE SEQUENCE [LARGE SCALE GENOMIC DNA]</scope>
    <source>
        <strain evidence="3">Lake Konstanz</strain>
    </source>
</reference>
<feature type="compositionally biased region" description="Polar residues" evidence="1">
    <location>
        <begin position="157"/>
        <end position="178"/>
    </location>
</feature>
<dbReference type="Proteomes" id="UP000051952">
    <property type="component" value="Unassembled WGS sequence"/>
</dbReference>
<sequence length="357" mass="40580">MPVDAVDLFSTSGILHSKIPHYFTENDPHLRSFYRRKNNEESRPQSSAEANGDDPRAISKSLGAARALQQGRPVSVLELARERRTQHDRDILASNARLRRQLWSERDANLSPSQGKKEKASTADDAATTKLDHSNNRNNDDDPLAASHKSYLHWQRHQQPQLEHRSTSNSPQRTSAPSQRRESNRATEENTPHDNATPAATRTAAIKSSFDGNLEGINMRSDARRNKLTNEGNLEGRNVKRRNKRSPLTHLPPTYHPEGHDPKELSSIPTEHHNKLRVLEQLFETFELGQEIEAHRAEEEHHRIAVKNMAAKRALTVEAAQLRLQFANKMKRKAQREAFPALRRESSLHASTMSKHL</sequence>
<feature type="region of interest" description="Disordered" evidence="1">
    <location>
        <begin position="104"/>
        <end position="262"/>
    </location>
</feature>
<name>A0A0S4JPJ5_BODSA</name>
<feature type="region of interest" description="Disordered" evidence="1">
    <location>
        <begin position="37"/>
        <end position="57"/>
    </location>
</feature>
<feature type="compositionally biased region" description="Basic and acidic residues" evidence="1">
    <location>
        <begin position="130"/>
        <end position="140"/>
    </location>
</feature>
<protein>
    <submittedName>
        <fullName evidence="2">Uncharacterized protein</fullName>
    </submittedName>
</protein>
<organism evidence="2 3">
    <name type="scientific">Bodo saltans</name>
    <name type="common">Flagellated protozoan</name>
    <dbReference type="NCBI Taxonomy" id="75058"/>
    <lineage>
        <taxon>Eukaryota</taxon>
        <taxon>Discoba</taxon>
        <taxon>Euglenozoa</taxon>
        <taxon>Kinetoplastea</taxon>
        <taxon>Metakinetoplastina</taxon>
        <taxon>Eubodonida</taxon>
        <taxon>Bodonidae</taxon>
        <taxon>Bodo</taxon>
    </lineage>
</organism>
<evidence type="ECO:0000256" key="1">
    <source>
        <dbReference type="SAM" id="MobiDB-lite"/>
    </source>
</evidence>
<dbReference type="EMBL" id="CYKH01002012">
    <property type="protein sequence ID" value="CUG92160.1"/>
    <property type="molecule type" value="Genomic_DNA"/>
</dbReference>
<feature type="region of interest" description="Disordered" evidence="1">
    <location>
        <begin position="337"/>
        <end position="357"/>
    </location>
</feature>
<accession>A0A0S4JPJ5</accession>
<dbReference type="AlphaFoldDB" id="A0A0S4JPJ5"/>